<name>A0A3G1TY88_9TOMB</name>
<reference evidence="1" key="1">
    <citation type="journal article" date="2018" name="Mol. Plant Microbe Interact.">
        <title>A Two-Amino Acid Difference in the Coat Protein of Satellite panicum mosaic virus Isolates is Responsible for Differential Synergistic Interactions with Panicum mosaic virus.</title>
        <authorList>
            <person name="Chowda-Reddy R.V."/>
            <person name="Palmer N."/>
            <person name="Edme S."/>
            <person name="Sarath G."/>
            <person name="Kovacs F."/>
            <person name="Yuen G.Y."/>
            <person name="Mitchell R."/>
            <person name="Tatineni S."/>
        </authorList>
    </citation>
    <scope>NUCLEOTIDE SEQUENCE</scope>
    <source>
        <strain evidence="1">Nebraska</strain>
    </source>
</reference>
<evidence type="ECO:0000313" key="1">
    <source>
        <dbReference type="EMBL" id="AYG96557.1"/>
    </source>
</evidence>
<protein>
    <submittedName>
        <fullName evidence="1">Accessory movement protein</fullName>
    </submittedName>
</protein>
<dbReference type="EMBL" id="MH885652">
    <property type="protein sequence ID" value="AYG96557.1"/>
    <property type="molecule type" value="Genomic_RNA"/>
</dbReference>
<accession>A0A3G1TY88</accession>
<organism evidence="1">
    <name type="scientific">Panicum mosaic virus</name>
    <dbReference type="NCBI Taxonomy" id="40279"/>
    <lineage>
        <taxon>Viruses</taxon>
        <taxon>Riboviria</taxon>
        <taxon>Orthornavirae</taxon>
        <taxon>Kitrinoviricota</taxon>
        <taxon>Tolucaviricetes</taxon>
        <taxon>Tolivirales</taxon>
        <taxon>Tombusviridae</taxon>
        <taxon>Procedovirinae</taxon>
        <taxon>Panicovirus</taxon>
        <taxon>Panicovirus panici</taxon>
    </lineage>
</organism>
<sequence length="132" mass="15301">MELPPPEDVASVLYLTPLAVVREVSLWNGAPPPYSMSQLWARVDHAWAKDRVGRSYPTRKSYFKSTRLLPRTLYRQYQSYRDCQCLQETSPFTREVHHTCVRLDPLSPSTDGEHSPLSGSQAVLQQHREIWF</sequence>
<proteinExistence type="predicted"/>